<evidence type="ECO:0000256" key="1">
    <source>
        <dbReference type="SAM" id="SignalP"/>
    </source>
</evidence>
<feature type="chain" id="PRO_5015149109" description="Outer membrane protein beta-barrel domain-containing protein" evidence="1">
    <location>
        <begin position="20"/>
        <end position="264"/>
    </location>
</feature>
<dbReference type="EMBL" id="BFBR01000002">
    <property type="protein sequence ID" value="GBF57231.1"/>
    <property type="molecule type" value="Genomic_DNA"/>
</dbReference>
<sequence>MRCLLGFAALALLASPALAESPFSFGGSVGYEFPVDGKILDRTGGTSVNLTTLNPSLAGTGILRLRGTDYKDSHDGTLAATVEVRYALSQMSEVFGALSYRQANGKVADIGCIEVVVGGVTNCNTPLRAAFSDFKQAGVELGYRQWLTSGIMSERLFPYYAVRAGVTQTDALTAQVTTNVGAVTNASIGTWKLYDDKVTYMVGADLGATYLIAPSAELGAEVGVRYYSKLSDNDTNLTALGLANANNKSERITIPVSVRLNAAF</sequence>
<organism evidence="2 3">
    <name type="scientific">Candidatus Phycosocius bacilliformis</name>
    <dbReference type="NCBI Taxonomy" id="1445552"/>
    <lineage>
        <taxon>Bacteria</taxon>
        <taxon>Pseudomonadati</taxon>
        <taxon>Pseudomonadota</taxon>
        <taxon>Alphaproteobacteria</taxon>
        <taxon>Caulobacterales</taxon>
        <taxon>Caulobacterales incertae sedis</taxon>
        <taxon>Candidatus Phycosocius</taxon>
    </lineage>
</organism>
<evidence type="ECO:0000313" key="3">
    <source>
        <dbReference type="Proteomes" id="UP000245086"/>
    </source>
</evidence>
<protein>
    <recommendedName>
        <fullName evidence="4">Outer membrane protein beta-barrel domain-containing protein</fullName>
    </recommendedName>
</protein>
<keyword evidence="1" id="KW-0732">Signal</keyword>
<proteinExistence type="predicted"/>
<gene>
    <name evidence="2" type="ORF">PbB2_00895</name>
</gene>
<reference evidence="2 3" key="1">
    <citation type="journal article" date="2018" name="Genome Announc.">
        <title>Draft Genome Sequence of "Candidatus Phycosocius bacilliformis," an Alphaproteobacterial Ectosymbiont of the Hydrocarbon-Producing Green Alga Botryococcus braunii.</title>
        <authorList>
            <person name="Tanabe Y."/>
            <person name="Yamaguchi H."/>
            <person name="Watanabe M.M."/>
        </authorList>
    </citation>
    <scope>NUCLEOTIDE SEQUENCE [LARGE SCALE GENOMIC DNA]</scope>
    <source>
        <strain evidence="2 3">BOTRYCO-2</strain>
    </source>
</reference>
<accession>A0A2P2E840</accession>
<name>A0A2P2E840_9PROT</name>
<dbReference type="AlphaFoldDB" id="A0A2P2E840"/>
<dbReference type="OrthoDB" id="7168509at2"/>
<dbReference type="Proteomes" id="UP000245086">
    <property type="component" value="Unassembled WGS sequence"/>
</dbReference>
<keyword evidence="3" id="KW-1185">Reference proteome</keyword>
<comment type="caution">
    <text evidence="2">The sequence shown here is derived from an EMBL/GenBank/DDBJ whole genome shotgun (WGS) entry which is preliminary data.</text>
</comment>
<dbReference type="RefSeq" id="WP_108984097.1">
    <property type="nucleotide sequence ID" value="NZ_BFBR01000002.1"/>
</dbReference>
<evidence type="ECO:0008006" key="4">
    <source>
        <dbReference type="Google" id="ProtNLM"/>
    </source>
</evidence>
<feature type="signal peptide" evidence="1">
    <location>
        <begin position="1"/>
        <end position="19"/>
    </location>
</feature>
<evidence type="ECO:0000313" key="2">
    <source>
        <dbReference type="EMBL" id="GBF57231.1"/>
    </source>
</evidence>